<dbReference type="GO" id="GO:0015276">
    <property type="term" value="F:ligand-gated monoatomic ion channel activity"/>
    <property type="evidence" value="ECO:0007669"/>
    <property type="project" value="InterPro"/>
</dbReference>
<dbReference type="PANTHER" id="PTHR42643">
    <property type="entry name" value="IONOTROPIC RECEPTOR 20A-RELATED"/>
    <property type="match status" value="1"/>
</dbReference>
<gene>
    <name evidence="15" type="ORF">DGAL_LOCUS3066</name>
</gene>
<dbReference type="Proteomes" id="UP000789390">
    <property type="component" value="Unassembled WGS sequence"/>
</dbReference>
<feature type="binding site" evidence="9">
    <location>
        <position position="748"/>
    </location>
    <ligand>
        <name>L-glutamate</name>
        <dbReference type="ChEBI" id="CHEBI:29985"/>
    </ligand>
</feature>
<name>A0A8J2RE31_9CRUS</name>
<dbReference type="InterPro" id="IPR001508">
    <property type="entry name" value="Iono_Glu_rcpt_met"/>
</dbReference>
<dbReference type="InterPro" id="IPR052192">
    <property type="entry name" value="Insect_Ionotropic_Sensory_Rcpt"/>
</dbReference>
<dbReference type="GO" id="GO:0050906">
    <property type="term" value="P:detection of stimulus involved in sensory perception"/>
    <property type="evidence" value="ECO:0007669"/>
    <property type="project" value="UniProtKB-ARBA"/>
</dbReference>
<evidence type="ECO:0000259" key="14">
    <source>
        <dbReference type="Pfam" id="PF00060"/>
    </source>
</evidence>
<sequence length="865" mass="98118">MYYLGLFLWFAIISNCGISSTTTTNMLRGKHLRVIWPRWSGNPKGLWGPLKGGVVLDFLSARLNFTYEMVRVTENILEPQPEKRGLFNYLWDQQCDLIITDVLVLFYRSKIDLTTPWIFADLGLLIPVDDDIANTNAVIKPFQWPVWLGLGVSIVCVTATLILILRFSFHLSTIWRSNTIEVETGNEENVRTPERDGRLSVMENKCRKQYLYVIGNLLSQGDSCASELLSFRFVAGVWCLAAFIFVQAYTSTLITYVVMPINPPLINSINDVFENRDIQLLIYKIAPLNIFSSEPNATGIYLKLGNKLNSFTNSRCSSISECVKAITPGSKKVFVEAANYIKDAIKEDFYKTGKCKFQLAKERFMPMGISFAMQQNSPYTKSINQGILELQQTGINDIWDLWFRPMPPQSLFLWFAIISNCGISSTTTTNMLRGKHLRVIWPRWSGNPKGLWGPLKGGVVLDFLSARLNFTYEMVRVTENILEPQPEKRGQFNYLWDQQCDLIITDVTAPFYRSKIDLTTPWIFADYGLLIPVDDDIANTNAVIKPFQWPVWLGLGVSIVFVTATLILILRFSFHLSTIWRSNTIEVETGNEENVRTPERDGRLSVMENKCRKQYLYVIGNLLSQGGSCASELLSFRFVAGVWCLAAFIFVQAYTSTLITYIVTPNNPPLINSINDVFENRDIQLLIFKVAPLNIFSSEPNATGIYLKLGNKLNSFTNSRCSSISECVKAITPGSKKVYVEGANYIKDAIKEDFYKTGKCKLQLAKERFMPLGISFALQQNSPYTKSINQGILELQQTGINDIWDLWFRPMPPQCNGKPVQSPKTEKKLSPLSLKNLSGAFLLLAFGLSLSFLVFLIEKIYQFHK</sequence>
<evidence type="ECO:0000256" key="8">
    <source>
        <dbReference type="ARBA" id="ARBA00023180"/>
    </source>
</evidence>
<evidence type="ECO:0000313" key="16">
    <source>
        <dbReference type="Proteomes" id="UP000789390"/>
    </source>
</evidence>
<keyword evidence="11" id="KW-1015">Disulfide bond</keyword>
<organism evidence="15 16">
    <name type="scientific">Daphnia galeata</name>
    <dbReference type="NCBI Taxonomy" id="27404"/>
    <lineage>
        <taxon>Eukaryota</taxon>
        <taxon>Metazoa</taxon>
        <taxon>Ecdysozoa</taxon>
        <taxon>Arthropoda</taxon>
        <taxon>Crustacea</taxon>
        <taxon>Branchiopoda</taxon>
        <taxon>Diplostraca</taxon>
        <taxon>Cladocera</taxon>
        <taxon>Anomopoda</taxon>
        <taxon>Daphniidae</taxon>
        <taxon>Daphnia</taxon>
    </lineage>
</organism>
<evidence type="ECO:0000256" key="11">
    <source>
        <dbReference type="PIRSR" id="PIRSR601508-3"/>
    </source>
</evidence>
<feature type="transmembrane region" description="Helical" evidence="12">
    <location>
        <begin position="837"/>
        <end position="857"/>
    </location>
</feature>
<comment type="subcellular location">
    <subcellularLocation>
        <location evidence="1">Cell membrane</location>
        <topology evidence="1">Multi-pass membrane protein</topology>
    </subcellularLocation>
</comment>
<dbReference type="PRINTS" id="PR00177">
    <property type="entry name" value="NMDARECEPTOR"/>
</dbReference>
<dbReference type="Pfam" id="PF00060">
    <property type="entry name" value="Lig_chan"/>
    <property type="match status" value="2"/>
</dbReference>
<evidence type="ECO:0000256" key="13">
    <source>
        <dbReference type="SAM" id="SignalP"/>
    </source>
</evidence>
<feature type="transmembrane region" description="Helical" evidence="12">
    <location>
        <begin position="233"/>
        <end position="259"/>
    </location>
</feature>
<reference evidence="15" key="1">
    <citation type="submission" date="2021-11" db="EMBL/GenBank/DDBJ databases">
        <authorList>
            <person name="Schell T."/>
        </authorList>
    </citation>
    <scope>NUCLEOTIDE SEQUENCE</scope>
    <source>
        <strain evidence="15">M5</strain>
    </source>
</reference>
<proteinExistence type="inferred from homology"/>
<protein>
    <recommendedName>
        <fullName evidence="14">Ionotropic glutamate receptor C-terminal domain-containing protein</fullName>
    </recommendedName>
</protein>
<accession>A0A8J2RE31</accession>
<keyword evidence="16" id="KW-1185">Reference proteome</keyword>
<dbReference type="GO" id="GO:0005886">
    <property type="term" value="C:plasma membrane"/>
    <property type="evidence" value="ECO:0007669"/>
    <property type="project" value="UniProtKB-SubCell"/>
</dbReference>
<comment type="caution">
    <text evidence="15">The sequence shown here is derived from an EMBL/GenBank/DDBJ whole genome shotgun (WGS) entry which is preliminary data.</text>
</comment>
<evidence type="ECO:0000256" key="9">
    <source>
        <dbReference type="PIRSR" id="PIRSR601508-1"/>
    </source>
</evidence>
<evidence type="ECO:0000256" key="1">
    <source>
        <dbReference type="ARBA" id="ARBA00004651"/>
    </source>
</evidence>
<keyword evidence="3" id="KW-1003">Cell membrane</keyword>
<feature type="site" description="Crucial to convey clamshell closure to channel opening" evidence="10">
    <location>
        <position position="671"/>
    </location>
</feature>
<keyword evidence="13" id="KW-0732">Signal</keyword>
<keyword evidence="6 12" id="KW-0472">Membrane</keyword>
<evidence type="ECO:0000313" key="15">
    <source>
        <dbReference type="EMBL" id="CAH0100778.1"/>
    </source>
</evidence>
<dbReference type="EMBL" id="CAKKLH010000045">
    <property type="protein sequence ID" value="CAH0100778.1"/>
    <property type="molecule type" value="Genomic_DNA"/>
</dbReference>
<feature type="binding site" evidence="9">
    <location>
        <position position="513"/>
    </location>
    <ligand>
        <name>L-glutamate</name>
        <dbReference type="ChEBI" id="CHEBI:29985"/>
    </ligand>
</feature>
<dbReference type="PANTHER" id="PTHR42643:SF24">
    <property type="entry name" value="IONOTROPIC RECEPTOR 60A"/>
    <property type="match status" value="1"/>
</dbReference>
<feature type="chain" id="PRO_5035260644" description="Ionotropic glutamate receptor C-terminal domain-containing protein" evidence="13">
    <location>
        <begin position="20"/>
        <end position="865"/>
    </location>
</feature>
<evidence type="ECO:0000256" key="3">
    <source>
        <dbReference type="ARBA" id="ARBA00022475"/>
    </source>
</evidence>
<dbReference type="OrthoDB" id="6378330at2759"/>
<keyword evidence="5 12" id="KW-1133">Transmembrane helix</keyword>
<evidence type="ECO:0000256" key="7">
    <source>
        <dbReference type="ARBA" id="ARBA00023170"/>
    </source>
</evidence>
<keyword evidence="8" id="KW-0325">Glycoprotein</keyword>
<feature type="domain" description="Ionotropic glutamate receptor C-terminal" evidence="14">
    <location>
        <begin position="549"/>
        <end position="848"/>
    </location>
</feature>
<evidence type="ECO:0000256" key="6">
    <source>
        <dbReference type="ARBA" id="ARBA00023136"/>
    </source>
</evidence>
<feature type="transmembrane region" description="Helical" evidence="12">
    <location>
        <begin position="144"/>
        <end position="167"/>
    </location>
</feature>
<evidence type="ECO:0000256" key="4">
    <source>
        <dbReference type="ARBA" id="ARBA00022692"/>
    </source>
</evidence>
<feature type="signal peptide" evidence="13">
    <location>
        <begin position="1"/>
        <end position="19"/>
    </location>
</feature>
<keyword evidence="7" id="KW-0675">Receptor</keyword>
<feature type="binding site" evidence="9">
    <location>
        <position position="508"/>
    </location>
    <ligand>
        <name>L-glutamate</name>
        <dbReference type="ChEBI" id="CHEBI:29985"/>
    </ligand>
</feature>
<dbReference type="Gene3D" id="1.10.287.70">
    <property type="match status" value="2"/>
</dbReference>
<dbReference type="AlphaFoldDB" id="A0A8J2RE31"/>
<feature type="transmembrane region" description="Helical" evidence="12">
    <location>
        <begin position="638"/>
        <end position="663"/>
    </location>
</feature>
<evidence type="ECO:0000256" key="2">
    <source>
        <dbReference type="ARBA" id="ARBA00008685"/>
    </source>
</evidence>
<dbReference type="SUPFAM" id="SSF53850">
    <property type="entry name" value="Periplasmic binding protein-like II"/>
    <property type="match status" value="2"/>
</dbReference>
<feature type="disulfide bond" evidence="11">
    <location>
        <begin position="760"/>
        <end position="815"/>
    </location>
</feature>
<evidence type="ECO:0000256" key="12">
    <source>
        <dbReference type="SAM" id="Phobius"/>
    </source>
</evidence>
<keyword evidence="4 12" id="KW-0812">Transmembrane</keyword>
<feature type="transmembrane region" description="Helical" evidence="12">
    <location>
        <begin position="549"/>
        <end position="572"/>
    </location>
</feature>
<feature type="domain" description="Ionotropic glutamate receptor C-terminal" evidence="14">
    <location>
        <begin position="144"/>
        <end position="332"/>
    </location>
</feature>
<dbReference type="InterPro" id="IPR001320">
    <property type="entry name" value="Iontro_rcpt_C"/>
</dbReference>
<dbReference type="GO" id="GO:0038023">
    <property type="term" value="F:signaling receptor activity"/>
    <property type="evidence" value="ECO:0007669"/>
    <property type="project" value="InterPro"/>
</dbReference>
<comment type="similarity">
    <text evidence="2">Belongs to the glutamate-gated ion channel (TC 1.A.10.1) family.</text>
</comment>
<evidence type="ECO:0000256" key="10">
    <source>
        <dbReference type="PIRSR" id="PIRSR601508-2"/>
    </source>
</evidence>
<evidence type="ECO:0000256" key="5">
    <source>
        <dbReference type="ARBA" id="ARBA00022989"/>
    </source>
</evidence>